<evidence type="ECO:0000313" key="3">
    <source>
        <dbReference type="Proteomes" id="UP000031523"/>
    </source>
</evidence>
<accession>A0A0B5EQH6</accession>
<dbReference type="PANTHER" id="PTHR43245:SF13">
    <property type="entry name" value="UDP-D-APIOSE_UDP-D-XYLOSE SYNTHASE 2"/>
    <property type="match status" value="1"/>
</dbReference>
<evidence type="ECO:0000259" key="1">
    <source>
        <dbReference type="Pfam" id="PF01370"/>
    </source>
</evidence>
<dbReference type="EMBL" id="CP010519">
    <property type="protein sequence ID" value="AJE81051.1"/>
    <property type="molecule type" value="Genomic_DNA"/>
</dbReference>
<proteinExistence type="predicted"/>
<dbReference type="InterPro" id="IPR001509">
    <property type="entry name" value="Epimerase_deHydtase"/>
</dbReference>
<reference evidence="2 3" key="1">
    <citation type="submission" date="2015-01" db="EMBL/GenBank/DDBJ databases">
        <title>Enhanced salinomycin production by adjusting the supply of polyketide extender units in Streptomyce albus DSM 41398.</title>
        <authorList>
            <person name="Lu C."/>
        </authorList>
    </citation>
    <scope>NUCLEOTIDE SEQUENCE [LARGE SCALE GENOMIC DNA]</scope>
    <source>
        <strain evidence="3">ATCC 21838 / DSM 41398 / FERM P-419 / JCM 4703 / NBRC 107858</strain>
    </source>
</reference>
<dbReference type="Pfam" id="PF01370">
    <property type="entry name" value="Epimerase"/>
    <property type="match status" value="1"/>
</dbReference>
<feature type="domain" description="NAD-dependent epimerase/dehydratase" evidence="1">
    <location>
        <begin position="19"/>
        <end position="250"/>
    </location>
</feature>
<protein>
    <submittedName>
        <fullName evidence="2">NDP-4-keto-6-deoxyhexose reductase</fullName>
    </submittedName>
</protein>
<dbReference type="KEGG" id="sals:SLNWT_0675"/>
<dbReference type="Proteomes" id="UP000031523">
    <property type="component" value="Chromosome"/>
</dbReference>
<keyword evidence="3" id="KW-1185">Reference proteome</keyword>
<gene>
    <name evidence="2" type="ORF">SLNWT_0675</name>
</gene>
<dbReference type="SUPFAM" id="SSF51735">
    <property type="entry name" value="NAD(P)-binding Rossmann-fold domains"/>
    <property type="match status" value="1"/>
</dbReference>
<name>A0A0B5EQH6_STRA4</name>
<dbReference type="InterPro" id="IPR036291">
    <property type="entry name" value="NAD(P)-bd_dom_sf"/>
</dbReference>
<dbReference type="InterPro" id="IPR050177">
    <property type="entry name" value="Lipid_A_modif_metabolic_enz"/>
</dbReference>
<dbReference type="PANTHER" id="PTHR43245">
    <property type="entry name" value="BIFUNCTIONAL POLYMYXIN RESISTANCE PROTEIN ARNA"/>
    <property type="match status" value="1"/>
</dbReference>
<evidence type="ECO:0000313" key="2">
    <source>
        <dbReference type="EMBL" id="AJE81051.1"/>
    </source>
</evidence>
<sequence>MAFAARSLPDHADPRSGRVLLLGATGFVGRHVGAALEGAGYEVLAVARRPRKTPASWRLYLMDLASHGPEALTALLDEERPVAVVNAAGEVWSSSVGGMRLGNQLLVDRLLAGLARSRVRPRLVQLGSVHEYAPQPSRVRLSESSATRPTTDYGRSKLEGTQAVLRAAAEGATDAVVLRLSNVIGAGAPAGSLLGHVAGQLLAAAPGTTAEVRVSPLRSSRDFVDAKDVSRAVVAAMRVPGAAGSVVNIASGSSQHVRDMVDLLIGISGRPARLVESSLTGVRPVTDTDWMGVDISRARELLDWTPGRTPRDMIADMWRAAADLASDSRGSG</sequence>
<dbReference type="Gene3D" id="3.40.50.720">
    <property type="entry name" value="NAD(P)-binding Rossmann-like Domain"/>
    <property type="match status" value="1"/>
</dbReference>
<dbReference type="AlphaFoldDB" id="A0A0B5EQH6"/>
<organism evidence="2 3">
    <name type="scientific">Streptomyces albus (strain ATCC 21838 / DSM 41398 / FERM P-419 / JCM 4703 / NBRC 107858)</name>
    <dbReference type="NCBI Taxonomy" id="1081613"/>
    <lineage>
        <taxon>Bacteria</taxon>
        <taxon>Bacillati</taxon>
        <taxon>Actinomycetota</taxon>
        <taxon>Actinomycetes</taxon>
        <taxon>Kitasatosporales</taxon>
        <taxon>Streptomycetaceae</taxon>
        <taxon>Streptomyces</taxon>
    </lineage>
</organism>